<keyword evidence="3" id="KW-1185">Reference proteome</keyword>
<reference evidence="2" key="1">
    <citation type="submission" date="2021-02" db="EMBL/GenBank/DDBJ databases">
        <authorList>
            <person name="Nieuwenhuis M."/>
            <person name="Van De Peppel L.J.J."/>
        </authorList>
    </citation>
    <scope>NUCLEOTIDE SEQUENCE</scope>
    <source>
        <strain evidence="2">D49</strain>
    </source>
</reference>
<organism evidence="2 3">
    <name type="scientific">Sphagnurus paluster</name>
    <dbReference type="NCBI Taxonomy" id="117069"/>
    <lineage>
        <taxon>Eukaryota</taxon>
        <taxon>Fungi</taxon>
        <taxon>Dikarya</taxon>
        <taxon>Basidiomycota</taxon>
        <taxon>Agaricomycotina</taxon>
        <taxon>Agaricomycetes</taxon>
        <taxon>Agaricomycetidae</taxon>
        <taxon>Agaricales</taxon>
        <taxon>Tricholomatineae</taxon>
        <taxon>Lyophyllaceae</taxon>
        <taxon>Sphagnurus</taxon>
    </lineage>
</organism>
<evidence type="ECO:0000313" key="3">
    <source>
        <dbReference type="Proteomes" id="UP000717328"/>
    </source>
</evidence>
<protein>
    <submittedName>
        <fullName evidence="2">Uncharacterized protein</fullName>
    </submittedName>
</protein>
<accession>A0A9P7FNN1</accession>
<comment type="caution">
    <text evidence="2">The sequence shown here is derived from an EMBL/GenBank/DDBJ whole genome shotgun (WGS) entry which is preliminary data.</text>
</comment>
<name>A0A9P7FNN1_9AGAR</name>
<reference evidence="2" key="2">
    <citation type="submission" date="2021-10" db="EMBL/GenBank/DDBJ databases">
        <title>Phylogenomics reveals ancestral predisposition of the termite-cultivated fungus Termitomyces towards a domesticated lifestyle.</title>
        <authorList>
            <person name="Auxier B."/>
            <person name="Grum-Grzhimaylo A."/>
            <person name="Cardenas M.E."/>
            <person name="Lodge J.D."/>
            <person name="Laessoe T."/>
            <person name="Pedersen O."/>
            <person name="Smith M.E."/>
            <person name="Kuyper T.W."/>
            <person name="Franco-Molano E.A."/>
            <person name="Baroni T.J."/>
            <person name="Aanen D.K."/>
        </authorList>
    </citation>
    <scope>NUCLEOTIDE SEQUENCE</scope>
    <source>
        <strain evidence="2">D49</strain>
    </source>
</reference>
<dbReference type="AlphaFoldDB" id="A0A9P7FNN1"/>
<feature type="region of interest" description="Disordered" evidence="1">
    <location>
        <begin position="123"/>
        <end position="154"/>
    </location>
</feature>
<sequence length="227" mass="25432">MFWIFKPKQPEPILPRRLLKMVIGTQNRYITAVGLILWSYHPTEPLDALFCIFWRSPVLIVRYIIRLHDNPRAERALSACVHAFPSLTPLISFHNITLRPTTPPSLHLWNTWQDLKRGFNAGTRVRPPPPYHRQSASSTRNSTSTAAATVPSPSSPDAFADLWVLASTPPPIATDEPNVGHNDFETDTRRVRSKEWRQSPAVETFGWCLFAAGVGVFLDGVVGSVVG</sequence>
<dbReference type="EMBL" id="JABCKI010006717">
    <property type="protein sequence ID" value="KAG5634024.1"/>
    <property type="molecule type" value="Genomic_DNA"/>
</dbReference>
<dbReference type="Proteomes" id="UP000717328">
    <property type="component" value="Unassembled WGS sequence"/>
</dbReference>
<proteinExistence type="predicted"/>
<gene>
    <name evidence="2" type="ORF">H0H81_003857</name>
</gene>
<evidence type="ECO:0000256" key="1">
    <source>
        <dbReference type="SAM" id="MobiDB-lite"/>
    </source>
</evidence>
<evidence type="ECO:0000313" key="2">
    <source>
        <dbReference type="EMBL" id="KAG5634024.1"/>
    </source>
</evidence>
<feature type="compositionally biased region" description="Low complexity" evidence="1">
    <location>
        <begin position="135"/>
        <end position="154"/>
    </location>
</feature>